<keyword evidence="13" id="KW-0865">Zymogen</keyword>
<dbReference type="Pfam" id="PF09286">
    <property type="entry name" value="Pro-kuma_activ"/>
    <property type="match status" value="1"/>
</dbReference>
<evidence type="ECO:0000256" key="8">
    <source>
        <dbReference type="ARBA" id="ARBA00022729"/>
    </source>
</evidence>
<comment type="catalytic activity">
    <reaction evidence="1">
        <text>Release of an N-terminal tripeptide from a polypeptide.</text>
        <dbReference type="EC" id="3.4.14.10"/>
    </reaction>
</comment>
<name>A0A8A1M801_AJECA</name>
<sequence length="619" mass="68195">MDSRMRRASIDEYLSSNWSCAGPVKGTGKEASRRSDVLASSIWSHSLTEILPVSNPLHKRYGKFLTRIEAAKLLHPGQDAINRTQAWLENNGISIHRHRFNAAGDWLRVIVSIAEAERLLDTKYFIYRYGNQTAARAMEWSLPQSLHDVIDTIQPTTSFMRIPVHVKARQNEDHEVTDLNQLAEDVAPGTGTAVDLSNIPPHLTPQQACNASAVTPLCLRTLYGTLYYKASAKRGTRMALVNYLGEFNNRSDISQFLKVYRPDALAGAESFEDISINGGINQQSLVTDEQYTHGSGREGNLDAEVMIGIAHPIPLTTYTVGESEPPFTPDSFTPTNTNEPFLTWLNWILDQPDSELPSVVSTSYGDIEHTVPISYARRVCNGFAQLGARGVSVIMGSGDHGVGHPDDCYSNDGLFTPEFLVSFPDSCPWVTSVGATKGIQPEVVAVNSRNGFSSGGGFSNYFPRPAYQTNSPHSVARYLSKIGGLHSGMFNPYGRAIPDVSAQGYRYVTIWNGETKLVDGTSASTPTFAAVVALVNDALAAEDKPPLGFLNPWLYAEGYRAFRDINEGTNGGCNTTGFPALHGWDAASGWGTPWFPKFKELALKRRSRETRPWYIQWFL</sequence>
<keyword evidence="12" id="KW-0843">Virulence</keyword>
<dbReference type="GO" id="GO:0004252">
    <property type="term" value="F:serine-type endopeptidase activity"/>
    <property type="evidence" value="ECO:0007669"/>
    <property type="project" value="UniProtKB-UniRule"/>
</dbReference>
<keyword evidence="14" id="KW-0325">Glycoprotein</keyword>
<dbReference type="FunFam" id="3.40.50.200:FF:000015">
    <property type="entry name" value="Tripeptidyl peptidase A"/>
    <property type="match status" value="1"/>
</dbReference>
<dbReference type="PROSITE" id="PS51695">
    <property type="entry name" value="SEDOLISIN"/>
    <property type="match status" value="1"/>
</dbReference>
<dbReference type="CDD" id="cd11377">
    <property type="entry name" value="Pro-peptidase_S53"/>
    <property type="match status" value="1"/>
</dbReference>
<dbReference type="SMART" id="SM00944">
    <property type="entry name" value="Pro-kuma_activ"/>
    <property type="match status" value="1"/>
</dbReference>
<evidence type="ECO:0000313" key="17">
    <source>
        <dbReference type="EMBL" id="QSS62139.1"/>
    </source>
</evidence>
<dbReference type="GO" id="GO:0046872">
    <property type="term" value="F:metal ion binding"/>
    <property type="evidence" value="ECO:0007669"/>
    <property type="project" value="UniProtKB-UniRule"/>
</dbReference>
<dbReference type="Gene3D" id="3.40.50.200">
    <property type="entry name" value="Peptidase S8/S53 domain"/>
    <property type="match status" value="1"/>
</dbReference>
<keyword evidence="5" id="KW-0964">Secreted</keyword>
<dbReference type="PANTHER" id="PTHR14218">
    <property type="entry name" value="PROTEASE S8 TRIPEPTIDYL PEPTIDASE I CLN2"/>
    <property type="match status" value="1"/>
</dbReference>
<keyword evidence="8" id="KW-0732">Signal</keyword>
<feature type="binding site" evidence="15">
    <location>
        <position position="565"/>
    </location>
    <ligand>
        <name>Ca(2+)</name>
        <dbReference type="ChEBI" id="CHEBI:29108"/>
    </ligand>
</feature>
<dbReference type="EC" id="3.4.14.10" evidence="4"/>
<dbReference type="InterPro" id="IPR036852">
    <property type="entry name" value="Peptidase_S8/S53_dom_sf"/>
</dbReference>
<evidence type="ECO:0000256" key="6">
    <source>
        <dbReference type="ARBA" id="ARBA00022670"/>
    </source>
</evidence>
<evidence type="ECO:0000256" key="15">
    <source>
        <dbReference type="PROSITE-ProRule" id="PRU01032"/>
    </source>
</evidence>
<keyword evidence="11 15" id="KW-0106">Calcium</keyword>
<evidence type="ECO:0000256" key="4">
    <source>
        <dbReference type="ARBA" id="ARBA00012462"/>
    </source>
</evidence>
<keyword evidence="9 15" id="KW-0378">Hydrolase</keyword>
<evidence type="ECO:0000256" key="1">
    <source>
        <dbReference type="ARBA" id="ARBA00001910"/>
    </source>
</evidence>
<dbReference type="Proteomes" id="UP000663671">
    <property type="component" value="Chromosome 5"/>
</dbReference>
<keyword evidence="7 15" id="KW-0479">Metal-binding</keyword>
<dbReference type="GO" id="GO:0008240">
    <property type="term" value="F:tripeptidyl-peptidase activity"/>
    <property type="evidence" value="ECO:0007669"/>
    <property type="project" value="UniProtKB-EC"/>
</dbReference>
<feature type="active site" description="Charge relay system" evidence="15">
    <location>
        <position position="298"/>
    </location>
</feature>
<evidence type="ECO:0000256" key="12">
    <source>
        <dbReference type="ARBA" id="ARBA00023026"/>
    </source>
</evidence>
<dbReference type="EMBL" id="CP069111">
    <property type="protein sequence ID" value="QSS62139.1"/>
    <property type="molecule type" value="Genomic_DNA"/>
</dbReference>
<dbReference type="SUPFAM" id="SSF54897">
    <property type="entry name" value="Protease propeptides/inhibitors"/>
    <property type="match status" value="1"/>
</dbReference>
<evidence type="ECO:0000256" key="3">
    <source>
        <dbReference type="ARBA" id="ARBA00004239"/>
    </source>
</evidence>
<evidence type="ECO:0000313" key="18">
    <source>
        <dbReference type="Proteomes" id="UP000663671"/>
    </source>
</evidence>
<evidence type="ECO:0000256" key="11">
    <source>
        <dbReference type="ARBA" id="ARBA00022837"/>
    </source>
</evidence>
<gene>
    <name evidence="17" type="ORF">I7I51_04316</name>
</gene>
<feature type="active site" description="Charge relay system" evidence="15">
    <location>
        <position position="302"/>
    </location>
</feature>
<dbReference type="InterPro" id="IPR050819">
    <property type="entry name" value="Tripeptidyl-peptidase_I"/>
</dbReference>
<dbReference type="InterPro" id="IPR030400">
    <property type="entry name" value="Sedolisin_dom"/>
</dbReference>
<dbReference type="GO" id="GO:0006508">
    <property type="term" value="P:proteolysis"/>
    <property type="evidence" value="ECO:0007669"/>
    <property type="project" value="UniProtKB-KW"/>
</dbReference>
<dbReference type="OrthoDB" id="409122at2759"/>
<dbReference type="GO" id="GO:0005576">
    <property type="term" value="C:extracellular region"/>
    <property type="evidence" value="ECO:0007669"/>
    <property type="project" value="UniProtKB-SubCell"/>
</dbReference>
<dbReference type="VEuPathDB" id="FungiDB:I7I51_04316"/>
<dbReference type="AlphaFoldDB" id="A0A8A1M801"/>
<comment type="subcellular location">
    <subcellularLocation>
        <location evidence="3">Secreted</location>
        <location evidence="3">Extracellular space</location>
    </subcellularLocation>
</comment>
<dbReference type="PROSITE" id="PS00138">
    <property type="entry name" value="SUBTILASE_SER"/>
    <property type="match status" value="1"/>
</dbReference>
<evidence type="ECO:0000256" key="2">
    <source>
        <dbReference type="ARBA" id="ARBA00002451"/>
    </source>
</evidence>
<organism evidence="17 18">
    <name type="scientific">Ajellomyces capsulatus</name>
    <name type="common">Darling's disease fungus</name>
    <name type="synonym">Histoplasma capsulatum</name>
    <dbReference type="NCBI Taxonomy" id="5037"/>
    <lineage>
        <taxon>Eukaryota</taxon>
        <taxon>Fungi</taxon>
        <taxon>Dikarya</taxon>
        <taxon>Ascomycota</taxon>
        <taxon>Pezizomycotina</taxon>
        <taxon>Eurotiomycetes</taxon>
        <taxon>Eurotiomycetidae</taxon>
        <taxon>Onygenales</taxon>
        <taxon>Ajellomycetaceae</taxon>
        <taxon>Histoplasma</taxon>
    </lineage>
</organism>
<evidence type="ECO:0000256" key="10">
    <source>
        <dbReference type="ARBA" id="ARBA00022825"/>
    </source>
</evidence>
<keyword evidence="10 15" id="KW-0720">Serine protease</keyword>
<feature type="binding site" evidence="15">
    <location>
        <position position="585"/>
    </location>
    <ligand>
        <name>Ca(2+)</name>
        <dbReference type="ChEBI" id="CHEBI:29108"/>
    </ligand>
</feature>
<dbReference type="CDD" id="cd04056">
    <property type="entry name" value="Peptidases_S53"/>
    <property type="match status" value="1"/>
</dbReference>
<feature type="active site" description="Charge relay system" evidence="15">
    <location>
        <position position="522"/>
    </location>
</feature>
<comment type="cofactor">
    <cofactor evidence="15">
        <name>Ca(2+)</name>
        <dbReference type="ChEBI" id="CHEBI:29108"/>
    </cofactor>
    <text evidence="15">Binds 1 Ca(2+) ion per subunit.</text>
</comment>
<comment type="function">
    <text evidence="2">Secreted tripeptidyl-peptidase which degrades proteins at acidic pHs and is involved in virulence.</text>
</comment>
<dbReference type="InterPro" id="IPR015366">
    <property type="entry name" value="S53_propep"/>
</dbReference>
<feature type="domain" description="Peptidase S53" evidence="16">
    <location>
        <begin position="213"/>
        <end position="605"/>
    </location>
</feature>
<dbReference type="SUPFAM" id="SSF52743">
    <property type="entry name" value="Subtilisin-like"/>
    <property type="match status" value="1"/>
</dbReference>
<dbReference type="InterPro" id="IPR023828">
    <property type="entry name" value="Peptidase_S8_Ser-AS"/>
</dbReference>
<evidence type="ECO:0000256" key="7">
    <source>
        <dbReference type="ARBA" id="ARBA00022723"/>
    </source>
</evidence>
<proteinExistence type="predicted"/>
<protein>
    <recommendedName>
        <fullName evidence="4">tripeptidyl-peptidase II</fullName>
        <ecNumber evidence="4">3.4.14.10</ecNumber>
    </recommendedName>
</protein>
<evidence type="ECO:0000256" key="5">
    <source>
        <dbReference type="ARBA" id="ARBA00022525"/>
    </source>
</evidence>
<dbReference type="PANTHER" id="PTHR14218:SF39">
    <property type="entry name" value="PEPTIDASE S53 DOMAIN-CONTAINING PROTEIN"/>
    <property type="match status" value="1"/>
</dbReference>
<feature type="binding site" evidence="15">
    <location>
        <position position="564"/>
    </location>
    <ligand>
        <name>Ca(2+)</name>
        <dbReference type="ChEBI" id="CHEBI:29108"/>
    </ligand>
</feature>
<accession>A0A8A1M801</accession>
<reference evidence="17" key="1">
    <citation type="submission" date="2021-01" db="EMBL/GenBank/DDBJ databases">
        <title>Chromosome-level genome assembly of a human fungal pathogen reveals clustering of transcriptionally co-regulated genes.</title>
        <authorList>
            <person name="Voorhies M."/>
            <person name="Cohen S."/>
            <person name="Shea T.P."/>
            <person name="Petrus S."/>
            <person name="Munoz J.F."/>
            <person name="Poplawski S."/>
            <person name="Goldman W.E."/>
            <person name="Michael T."/>
            <person name="Cuomo C.A."/>
            <person name="Sil A."/>
            <person name="Beyhan S."/>
        </authorList>
    </citation>
    <scope>NUCLEOTIDE SEQUENCE</scope>
    <source>
        <strain evidence="17">WU24</strain>
    </source>
</reference>
<feature type="binding site" evidence="15">
    <location>
        <position position="583"/>
    </location>
    <ligand>
        <name>Ca(2+)</name>
        <dbReference type="ChEBI" id="CHEBI:29108"/>
    </ligand>
</feature>
<evidence type="ECO:0000256" key="14">
    <source>
        <dbReference type="ARBA" id="ARBA00023180"/>
    </source>
</evidence>
<evidence type="ECO:0000259" key="16">
    <source>
        <dbReference type="PROSITE" id="PS51695"/>
    </source>
</evidence>
<evidence type="ECO:0000256" key="9">
    <source>
        <dbReference type="ARBA" id="ARBA00022801"/>
    </source>
</evidence>
<keyword evidence="6 15" id="KW-0645">Protease</keyword>
<evidence type="ECO:0000256" key="13">
    <source>
        <dbReference type="ARBA" id="ARBA00023145"/>
    </source>
</evidence>